<evidence type="ECO:0000313" key="2">
    <source>
        <dbReference type="EMBL" id="WRP16709.1"/>
    </source>
</evidence>
<proteinExistence type="predicted"/>
<dbReference type="EMBL" id="CP141615">
    <property type="protein sequence ID" value="WRP16709.1"/>
    <property type="molecule type" value="Genomic_DNA"/>
</dbReference>
<dbReference type="RefSeq" id="WP_324715981.1">
    <property type="nucleotide sequence ID" value="NZ_CP141615.1"/>
</dbReference>
<keyword evidence="3" id="KW-1185">Reference proteome</keyword>
<name>A0ABZ1BVJ8_9FIRM</name>
<feature type="transmembrane region" description="Helical" evidence="1">
    <location>
        <begin position="146"/>
        <end position="166"/>
    </location>
</feature>
<feature type="transmembrane region" description="Helical" evidence="1">
    <location>
        <begin position="49"/>
        <end position="70"/>
    </location>
</feature>
<reference evidence="2 3" key="1">
    <citation type="journal article" date="2024" name="Front. Microbiol.">
        <title>Novel thermophilic genera Geochorda gen. nov. and Carboxydochorda gen. nov. from the deep terrestrial subsurface reveal the ecophysiological diversity in the class Limnochordia.</title>
        <authorList>
            <person name="Karnachuk O.V."/>
            <person name="Lukina A.P."/>
            <person name="Avakyan M.R."/>
            <person name="Kadnikov V.V."/>
            <person name="Begmatov S."/>
            <person name="Beletsky A.V."/>
            <person name="Vlasova K.G."/>
            <person name="Novikov A.A."/>
            <person name="Shcherbakova V.A."/>
            <person name="Mardanov A.V."/>
            <person name="Ravin N.V."/>
        </authorList>
    </citation>
    <scope>NUCLEOTIDE SEQUENCE [LARGE SCALE GENOMIC DNA]</scope>
    <source>
        <strain evidence="2 3">L945</strain>
    </source>
</reference>
<sequence length="246" mass="25330">MIPVAWWAVAQAMRPRQMATAVAAWVAACGVAATSWTSPADPARPYPFAVLWLWAAVSWLFSSYAGWWVASSLRVHETSDELPAPDGLTGLTPTLDDWLASGEVTPRQTTFGLSLAGATAGALSALLSLPWGLFAARLSGAGPWGALPPAAISVAWALATSTWWAAAKIGLDGPARAAAAWAEVGLGAAAYLWLVSRIAPPAAAPGLPAAVLPEAALVGLAVVAAGEIAVTGAIRRRMGRRDPHGR</sequence>
<organism evidence="2 3">
    <name type="scientific">Carboxydichorda subterranea</name>
    <dbReference type="NCBI Taxonomy" id="3109565"/>
    <lineage>
        <taxon>Bacteria</taxon>
        <taxon>Bacillati</taxon>
        <taxon>Bacillota</taxon>
        <taxon>Limnochordia</taxon>
        <taxon>Limnochordales</taxon>
        <taxon>Geochordaceae</taxon>
        <taxon>Carboxydichorda</taxon>
    </lineage>
</organism>
<evidence type="ECO:0000256" key="1">
    <source>
        <dbReference type="SAM" id="Phobius"/>
    </source>
</evidence>
<accession>A0ABZ1BVJ8</accession>
<dbReference type="Proteomes" id="UP001332192">
    <property type="component" value="Chromosome"/>
</dbReference>
<protein>
    <submittedName>
        <fullName evidence="2">Uncharacterized protein</fullName>
    </submittedName>
</protein>
<gene>
    <name evidence="2" type="ORF">U7230_11520</name>
</gene>
<feature type="transmembrane region" description="Helical" evidence="1">
    <location>
        <begin position="215"/>
        <end position="234"/>
    </location>
</feature>
<evidence type="ECO:0000313" key="3">
    <source>
        <dbReference type="Proteomes" id="UP001332192"/>
    </source>
</evidence>
<keyword evidence="1" id="KW-1133">Transmembrane helix</keyword>
<keyword evidence="1" id="KW-0812">Transmembrane</keyword>
<keyword evidence="1" id="KW-0472">Membrane</keyword>
<feature type="transmembrane region" description="Helical" evidence="1">
    <location>
        <begin position="178"/>
        <end position="195"/>
    </location>
</feature>
<feature type="transmembrane region" description="Helical" evidence="1">
    <location>
        <begin position="111"/>
        <end position="134"/>
    </location>
</feature>